<accession>A0A397GQ52</accession>
<evidence type="ECO:0000313" key="1">
    <source>
        <dbReference type="EMBL" id="RHZ51644.1"/>
    </source>
</evidence>
<dbReference type="Proteomes" id="UP000266861">
    <property type="component" value="Unassembled WGS sequence"/>
</dbReference>
<sequence>MSQGVEKISIVRQDNLQWIPYDEFKEIKHIADGGRESVYSAKLKNGMKVALKEKDSRFDIV</sequence>
<dbReference type="SUPFAM" id="SSF56112">
    <property type="entry name" value="Protein kinase-like (PK-like)"/>
    <property type="match status" value="1"/>
</dbReference>
<keyword evidence="2" id="KW-1185">Reference proteome</keyword>
<dbReference type="AlphaFoldDB" id="A0A397GQ52"/>
<proteinExistence type="predicted"/>
<name>A0A397GQ52_9GLOM</name>
<dbReference type="EMBL" id="PQFF01000415">
    <property type="protein sequence ID" value="RHZ51644.1"/>
    <property type="molecule type" value="Genomic_DNA"/>
</dbReference>
<dbReference type="InterPro" id="IPR011009">
    <property type="entry name" value="Kinase-like_dom_sf"/>
</dbReference>
<gene>
    <name evidence="1" type="ORF">Glove_476g59</name>
</gene>
<protein>
    <recommendedName>
        <fullName evidence="3">Protein kinase domain-containing protein</fullName>
    </recommendedName>
</protein>
<comment type="caution">
    <text evidence="1">The sequence shown here is derived from an EMBL/GenBank/DDBJ whole genome shotgun (WGS) entry which is preliminary data.</text>
</comment>
<evidence type="ECO:0000313" key="2">
    <source>
        <dbReference type="Proteomes" id="UP000266861"/>
    </source>
</evidence>
<evidence type="ECO:0008006" key="3">
    <source>
        <dbReference type="Google" id="ProtNLM"/>
    </source>
</evidence>
<dbReference type="OrthoDB" id="2444598at2759"/>
<organism evidence="1 2">
    <name type="scientific">Diversispora epigaea</name>
    <dbReference type="NCBI Taxonomy" id="1348612"/>
    <lineage>
        <taxon>Eukaryota</taxon>
        <taxon>Fungi</taxon>
        <taxon>Fungi incertae sedis</taxon>
        <taxon>Mucoromycota</taxon>
        <taxon>Glomeromycotina</taxon>
        <taxon>Glomeromycetes</taxon>
        <taxon>Diversisporales</taxon>
        <taxon>Diversisporaceae</taxon>
        <taxon>Diversispora</taxon>
    </lineage>
</organism>
<reference evidence="1 2" key="1">
    <citation type="submission" date="2018-08" db="EMBL/GenBank/DDBJ databases">
        <title>Genome and evolution of the arbuscular mycorrhizal fungus Diversispora epigaea (formerly Glomus versiforme) and its bacterial endosymbionts.</title>
        <authorList>
            <person name="Sun X."/>
            <person name="Fei Z."/>
            <person name="Harrison M."/>
        </authorList>
    </citation>
    <scope>NUCLEOTIDE SEQUENCE [LARGE SCALE GENOMIC DNA]</scope>
    <source>
        <strain evidence="1 2">IT104</strain>
    </source>
</reference>